<proteinExistence type="predicted"/>
<name>A0A6M3JCK5_9ZZZZ</name>
<dbReference type="EMBL" id="MT141565">
    <property type="protein sequence ID" value="QJA67088.1"/>
    <property type="molecule type" value="Genomic_DNA"/>
</dbReference>
<accession>A0A6M3JCK5</accession>
<organism evidence="1">
    <name type="scientific">viral metagenome</name>
    <dbReference type="NCBI Taxonomy" id="1070528"/>
    <lineage>
        <taxon>unclassified sequences</taxon>
        <taxon>metagenomes</taxon>
        <taxon>organismal metagenomes</taxon>
    </lineage>
</organism>
<protein>
    <submittedName>
        <fullName evidence="1">Uncharacterized protein</fullName>
    </submittedName>
</protein>
<evidence type="ECO:0000313" key="1">
    <source>
        <dbReference type="EMBL" id="QJA67088.1"/>
    </source>
</evidence>
<dbReference type="AlphaFoldDB" id="A0A6M3JCK5"/>
<reference evidence="1" key="1">
    <citation type="submission" date="2020-03" db="EMBL/GenBank/DDBJ databases">
        <title>The deep terrestrial virosphere.</title>
        <authorList>
            <person name="Holmfeldt K."/>
            <person name="Nilsson E."/>
            <person name="Simone D."/>
            <person name="Lopez-Fernandez M."/>
            <person name="Wu X."/>
            <person name="de Brujin I."/>
            <person name="Lundin D."/>
            <person name="Andersson A."/>
            <person name="Bertilsson S."/>
            <person name="Dopson M."/>
        </authorList>
    </citation>
    <scope>NUCLEOTIDE SEQUENCE</scope>
    <source>
        <strain evidence="1">MM415B00308</strain>
    </source>
</reference>
<gene>
    <name evidence="1" type="ORF">MM415B00308_0066</name>
</gene>
<sequence>MELSKDQAMAALHMMIDEGIVTEEQITQALIKNPPPDVCMTVDSFHTFMCTENHTPSEFEEYRCTYYQEEELEGTWQREMHKEWSNKAAELVLRHNLDGFNDLKEALQMFAEALKMIQRSKNKILVLELLNKHREREAFASVQGQGGNLADGKKAPLPYDRTGGGLVHCD</sequence>